<keyword evidence="10" id="KW-1185">Reference proteome</keyword>
<feature type="domain" description="Major facilitator superfamily (MFS) profile" evidence="8">
    <location>
        <begin position="6"/>
        <end position="342"/>
    </location>
</feature>
<dbReference type="InterPro" id="IPR036259">
    <property type="entry name" value="MFS_trans_sf"/>
</dbReference>
<evidence type="ECO:0000313" key="10">
    <source>
        <dbReference type="Proteomes" id="UP000678499"/>
    </source>
</evidence>
<dbReference type="SUPFAM" id="SSF103473">
    <property type="entry name" value="MFS general substrate transporter"/>
    <property type="match status" value="1"/>
</dbReference>
<keyword evidence="5 7" id="KW-1133">Transmembrane helix</keyword>
<dbReference type="PANTHER" id="PTHR11662">
    <property type="entry name" value="SOLUTE CARRIER FAMILY 17"/>
    <property type="match status" value="1"/>
</dbReference>
<dbReference type="PROSITE" id="PS50850">
    <property type="entry name" value="MFS"/>
    <property type="match status" value="1"/>
</dbReference>
<dbReference type="OrthoDB" id="2985014at2759"/>
<keyword evidence="3 7" id="KW-0812">Transmembrane</keyword>
<dbReference type="FunFam" id="1.20.1250.20:FF:000423">
    <property type="entry name" value="Putative inorganic phosphate cotransporter-like Protein"/>
    <property type="match status" value="1"/>
</dbReference>
<evidence type="ECO:0000259" key="8">
    <source>
        <dbReference type="PROSITE" id="PS50850"/>
    </source>
</evidence>
<evidence type="ECO:0000256" key="2">
    <source>
        <dbReference type="ARBA" id="ARBA00022448"/>
    </source>
</evidence>
<feature type="transmembrane region" description="Helical" evidence="7">
    <location>
        <begin position="148"/>
        <end position="169"/>
    </location>
</feature>
<name>A0A7R9BMH0_9CRUS</name>
<dbReference type="InterPro" id="IPR020846">
    <property type="entry name" value="MFS_dom"/>
</dbReference>
<proteinExistence type="predicted"/>
<keyword evidence="6 7" id="KW-0472">Membrane</keyword>
<dbReference type="Pfam" id="PF07690">
    <property type="entry name" value="MFS_1"/>
    <property type="match status" value="1"/>
</dbReference>
<reference evidence="9" key="1">
    <citation type="submission" date="2020-11" db="EMBL/GenBank/DDBJ databases">
        <authorList>
            <person name="Tran Van P."/>
        </authorList>
    </citation>
    <scope>NUCLEOTIDE SEQUENCE</scope>
</reference>
<evidence type="ECO:0000256" key="6">
    <source>
        <dbReference type="ARBA" id="ARBA00023136"/>
    </source>
</evidence>
<comment type="subcellular location">
    <subcellularLocation>
        <location evidence="1">Membrane</location>
        <topology evidence="1">Multi-pass membrane protein</topology>
    </subcellularLocation>
</comment>
<feature type="transmembrane region" description="Helical" evidence="7">
    <location>
        <begin position="12"/>
        <end position="39"/>
    </location>
</feature>
<dbReference type="EMBL" id="OA882795">
    <property type="protein sequence ID" value="CAD7276960.1"/>
    <property type="molecule type" value="Genomic_DNA"/>
</dbReference>
<evidence type="ECO:0000313" key="9">
    <source>
        <dbReference type="EMBL" id="CAD7276960.1"/>
    </source>
</evidence>
<dbReference type="InterPro" id="IPR011701">
    <property type="entry name" value="MFS"/>
</dbReference>
<feature type="transmembrane region" description="Helical" evidence="7">
    <location>
        <begin position="117"/>
        <end position="136"/>
    </location>
</feature>
<dbReference type="GO" id="GO:0016020">
    <property type="term" value="C:membrane"/>
    <property type="evidence" value="ECO:0007669"/>
    <property type="project" value="UniProtKB-SubCell"/>
</dbReference>
<dbReference type="Gene3D" id="1.20.1250.20">
    <property type="entry name" value="MFS general substrate transporter like domains"/>
    <property type="match status" value="2"/>
</dbReference>
<dbReference type="FunFam" id="1.20.1250.20:FF:000003">
    <property type="entry name" value="Solute carrier family 17 member 3"/>
    <property type="match status" value="1"/>
</dbReference>
<dbReference type="Proteomes" id="UP000678499">
    <property type="component" value="Unassembled WGS sequence"/>
</dbReference>
<feature type="non-terminal residue" evidence="9">
    <location>
        <position position="342"/>
    </location>
</feature>
<evidence type="ECO:0000256" key="7">
    <source>
        <dbReference type="SAM" id="Phobius"/>
    </source>
</evidence>
<evidence type="ECO:0000256" key="5">
    <source>
        <dbReference type="ARBA" id="ARBA00022989"/>
    </source>
</evidence>
<keyword evidence="4" id="KW-0769">Symport</keyword>
<dbReference type="EMBL" id="CAJPEX010000758">
    <property type="protein sequence ID" value="CAG0917112.1"/>
    <property type="molecule type" value="Genomic_DNA"/>
</dbReference>
<evidence type="ECO:0000256" key="4">
    <source>
        <dbReference type="ARBA" id="ARBA00022847"/>
    </source>
</evidence>
<dbReference type="PANTHER" id="PTHR11662:SF457">
    <property type="entry name" value="MAJOR FACILITATOR SUPERFAMILY TRANSPORTER 3"/>
    <property type="match status" value="1"/>
</dbReference>
<feature type="transmembrane region" description="Helical" evidence="7">
    <location>
        <begin position="243"/>
        <end position="267"/>
    </location>
</feature>
<dbReference type="GO" id="GO:0015293">
    <property type="term" value="F:symporter activity"/>
    <property type="evidence" value="ECO:0007669"/>
    <property type="project" value="UniProtKB-KW"/>
</dbReference>
<dbReference type="GO" id="GO:0006820">
    <property type="term" value="P:monoatomic anion transport"/>
    <property type="evidence" value="ECO:0007669"/>
    <property type="project" value="TreeGrafter"/>
</dbReference>
<sequence length="342" mass="36364">MAYGGAIPMRYVLAVLNAMGMAIIYGLKVNLSVAIVAMLNHTAIANAGDAGGHDHGSVSPCAVVVEGNATKAEGFPDGPFDWGGKVQGLVLGSYFWGYIVTQIPGGRLSEMLSAKHLFGIGVLMNAVATILSPFAAKSSYLLFIAMRVVEGLGGGVTFPATHVLLAHWAPPAERSRISSAVYAGTALGTVFSLPFSGILAASLGTLMHKIQVPPDSEHTIQETYDDRILLGRQPKRPSVPWKAVFTSLPFWAIVIAHTCGNWGWYMLLVELPIYMKSILAFDIKENATLSAVPYLCMWLFGMILGSLGTVLKQKNVVSTTLFRKAATALASIVPAICLVAVT</sequence>
<feature type="transmembrane region" description="Helical" evidence="7">
    <location>
        <begin position="181"/>
        <end position="201"/>
    </location>
</feature>
<protein>
    <recommendedName>
        <fullName evidence="8">Major facilitator superfamily (MFS) profile domain-containing protein</fullName>
    </recommendedName>
</protein>
<evidence type="ECO:0000256" key="3">
    <source>
        <dbReference type="ARBA" id="ARBA00022692"/>
    </source>
</evidence>
<dbReference type="AlphaFoldDB" id="A0A7R9BMH0"/>
<keyword evidence="2" id="KW-0813">Transport</keyword>
<gene>
    <name evidence="9" type="ORF">NMOB1V02_LOCUS4703</name>
</gene>
<organism evidence="9">
    <name type="scientific">Notodromas monacha</name>
    <dbReference type="NCBI Taxonomy" id="399045"/>
    <lineage>
        <taxon>Eukaryota</taxon>
        <taxon>Metazoa</taxon>
        <taxon>Ecdysozoa</taxon>
        <taxon>Arthropoda</taxon>
        <taxon>Crustacea</taxon>
        <taxon>Oligostraca</taxon>
        <taxon>Ostracoda</taxon>
        <taxon>Podocopa</taxon>
        <taxon>Podocopida</taxon>
        <taxon>Cypridocopina</taxon>
        <taxon>Cypridoidea</taxon>
        <taxon>Cyprididae</taxon>
        <taxon>Notodromas</taxon>
    </lineage>
</organism>
<accession>A0A7R9BMH0</accession>
<feature type="transmembrane region" description="Helical" evidence="7">
    <location>
        <begin position="287"/>
        <end position="309"/>
    </location>
</feature>
<dbReference type="InterPro" id="IPR050382">
    <property type="entry name" value="MFS_Na/Anion_cotransporter"/>
</dbReference>
<evidence type="ECO:0000256" key="1">
    <source>
        <dbReference type="ARBA" id="ARBA00004141"/>
    </source>
</evidence>